<feature type="transmembrane region" description="Helical" evidence="1">
    <location>
        <begin position="20"/>
        <end position="45"/>
    </location>
</feature>
<keyword evidence="1" id="KW-1133">Transmembrane helix</keyword>
<dbReference type="EMBL" id="ML977013">
    <property type="protein sequence ID" value="KAF1952097.1"/>
    <property type="molecule type" value="Genomic_DNA"/>
</dbReference>
<dbReference type="OrthoDB" id="3715800at2759"/>
<feature type="transmembrane region" description="Helical" evidence="1">
    <location>
        <begin position="278"/>
        <end position="299"/>
    </location>
</feature>
<keyword evidence="1" id="KW-0812">Transmembrane</keyword>
<feature type="transmembrane region" description="Helical" evidence="1">
    <location>
        <begin position="349"/>
        <end position="375"/>
    </location>
</feature>
<dbReference type="Proteomes" id="UP000800035">
    <property type="component" value="Unassembled WGS sequence"/>
</dbReference>
<feature type="transmembrane region" description="Helical" evidence="1">
    <location>
        <begin position="111"/>
        <end position="133"/>
    </location>
</feature>
<name>A0A6A5TT27_9PLEO</name>
<feature type="transmembrane region" description="Helical" evidence="1">
    <location>
        <begin position="410"/>
        <end position="428"/>
    </location>
</feature>
<feature type="transmembrane region" description="Helical" evidence="1">
    <location>
        <begin position="181"/>
        <end position="202"/>
    </location>
</feature>
<organism evidence="2 3">
    <name type="scientific">Byssothecium circinans</name>
    <dbReference type="NCBI Taxonomy" id="147558"/>
    <lineage>
        <taxon>Eukaryota</taxon>
        <taxon>Fungi</taxon>
        <taxon>Dikarya</taxon>
        <taxon>Ascomycota</taxon>
        <taxon>Pezizomycotina</taxon>
        <taxon>Dothideomycetes</taxon>
        <taxon>Pleosporomycetidae</taxon>
        <taxon>Pleosporales</taxon>
        <taxon>Massarineae</taxon>
        <taxon>Massarinaceae</taxon>
        <taxon>Byssothecium</taxon>
    </lineage>
</organism>
<feature type="transmembrane region" description="Helical" evidence="1">
    <location>
        <begin position="381"/>
        <end position="403"/>
    </location>
</feature>
<feature type="transmembrane region" description="Helical" evidence="1">
    <location>
        <begin position="145"/>
        <end position="169"/>
    </location>
</feature>
<evidence type="ECO:0000313" key="2">
    <source>
        <dbReference type="EMBL" id="KAF1952097.1"/>
    </source>
</evidence>
<feature type="transmembrane region" description="Helical" evidence="1">
    <location>
        <begin position="83"/>
        <end position="105"/>
    </location>
</feature>
<feature type="transmembrane region" description="Helical" evidence="1">
    <location>
        <begin position="319"/>
        <end position="337"/>
    </location>
</feature>
<reference evidence="2" key="1">
    <citation type="journal article" date="2020" name="Stud. Mycol.">
        <title>101 Dothideomycetes genomes: a test case for predicting lifestyles and emergence of pathogens.</title>
        <authorList>
            <person name="Haridas S."/>
            <person name="Albert R."/>
            <person name="Binder M."/>
            <person name="Bloem J."/>
            <person name="Labutti K."/>
            <person name="Salamov A."/>
            <person name="Andreopoulos B."/>
            <person name="Baker S."/>
            <person name="Barry K."/>
            <person name="Bills G."/>
            <person name="Bluhm B."/>
            <person name="Cannon C."/>
            <person name="Castanera R."/>
            <person name="Culley D."/>
            <person name="Daum C."/>
            <person name="Ezra D."/>
            <person name="Gonzalez J."/>
            <person name="Henrissat B."/>
            <person name="Kuo A."/>
            <person name="Liang C."/>
            <person name="Lipzen A."/>
            <person name="Lutzoni F."/>
            <person name="Magnuson J."/>
            <person name="Mondo S."/>
            <person name="Nolan M."/>
            <person name="Ohm R."/>
            <person name="Pangilinan J."/>
            <person name="Park H.-J."/>
            <person name="Ramirez L."/>
            <person name="Alfaro M."/>
            <person name="Sun H."/>
            <person name="Tritt A."/>
            <person name="Yoshinaga Y."/>
            <person name="Zwiers L.-H."/>
            <person name="Turgeon B."/>
            <person name="Goodwin S."/>
            <person name="Spatafora J."/>
            <person name="Crous P."/>
            <person name="Grigoriev I."/>
        </authorList>
    </citation>
    <scope>NUCLEOTIDE SEQUENCE</scope>
    <source>
        <strain evidence="2">CBS 675.92</strain>
    </source>
</reference>
<evidence type="ECO:0000256" key="1">
    <source>
        <dbReference type="SAM" id="Phobius"/>
    </source>
</evidence>
<keyword evidence="1" id="KW-0472">Membrane</keyword>
<evidence type="ECO:0000313" key="3">
    <source>
        <dbReference type="Proteomes" id="UP000800035"/>
    </source>
</evidence>
<evidence type="ECO:0008006" key="4">
    <source>
        <dbReference type="Google" id="ProtNLM"/>
    </source>
</evidence>
<protein>
    <recommendedName>
        <fullName evidence="4">Sodium/calcium exchanger membrane region domain-containing protein</fullName>
    </recommendedName>
</protein>
<feature type="transmembrane region" description="Helical" evidence="1">
    <location>
        <begin position="51"/>
        <end position="76"/>
    </location>
</feature>
<dbReference type="AlphaFoldDB" id="A0A6A5TT27"/>
<keyword evidence="3" id="KW-1185">Reference proteome</keyword>
<accession>A0A6A5TT27</accession>
<gene>
    <name evidence="2" type="ORF">CC80DRAFT_552849</name>
</gene>
<proteinExistence type="predicted"/>
<sequence>MAALVRCMQHRRFKQLPRWWSFWVLCFSAIVAFLTSFVLSCAFAGSTVRLIFALLAVMTSSAVQKLVVFELVVILLHRERSNCAIVLEALLSNWAEASIAVVAVLKSRDEMLRPFVVGTIAINYLLLLGIYFIHGGHYDRDTAYSMLMVSINVRMLPIRIVPLVGVAWLDAGFQRDHGTRGASLTAAILLLLLFTCQTIYVCQLHSASPLEVLGLQRMASARTFGDSTESAAYPLNKRTIPSVAYRIQDQRKTWLWERLSLSDASDQVVDSRKPWDSALTAVILLLSCSATLGSCFYLVTSISPSDVTSWKSPLHVGYLIAPCFTTVAGVSTTYLHGRGCTSTLDPAQIVYGAVISAPRLLYLGLPIAVVLSWTSGSGQEVVLLTSFQIVLVGVVVLLPIYIMQTGCDDWVSGATLLALYIIYASSVWSSM</sequence>